<protein>
    <submittedName>
        <fullName evidence="5">Protein CWC15-like protein A</fullName>
    </submittedName>
</protein>
<dbReference type="Proteomes" id="UP000007755">
    <property type="component" value="Unassembled WGS sequence"/>
</dbReference>
<proteinExistence type="inferred from homology"/>
<evidence type="ECO:0000256" key="2">
    <source>
        <dbReference type="ARBA" id="ARBA00022664"/>
    </source>
</evidence>
<dbReference type="PANTHER" id="PTHR12718">
    <property type="entry name" value="CELL CYCLE CONTROL PROTEIN CWF15"/>
    <property type="match status" value="1"/>
</dbReference>
<dbReference type="AlphaFoldDB" id="F4X6Y5"/>
<keyword evidence="2" id="KW-0507">mRNA processing</keyword>
<sequence>YREHGQGTIEELRNRHFRKELEEREWIDKDKGSSRRAIEPSRESTASSAKKRKLDQVPFASLDALDDEESDSEDDTAALLAELQRIKKARVAEQAKKEMEKGRMENILSRKWDDVVFKNCARSEPKKKHDVFINDSVLSEFHCKFMTKYVK</sequence>
<feature type="region of interest" description="Disordered" evidence="4">
    <location>
        <begin position="28"/>
        <end position="52"/>
    </location>
</feature>
<evidence type="ECO:0000313" key="5">
    <source>
        <dbReference type="EMBL" id="EGI57788.1"/>
    </source>
</evidence>
<dbReference type="GO" id="GO:0045292">
    <property type="term" value="P:mRNA cis splicing, via spliceosome"/>
    <property type="evidence" value="ECO:0007669"/>
    <property type="project" value="TreeGrafter"/>
</dbReference>
<keyword evidence="3" id="KW-0508">mRNA splicing</keyword>
<accession>F4X6Y5</accession>
<dbReference type="STRING" id="103372.F4X6Y5"/>
<feature type="non-terminal residue" evidence="5">
    <location>
        <position position="1"/>
    </location>
</feature>
<dbReference type="eggNOG" id="KOG3228">
    <property type="taxonomic scope" value="Eukaryota"/>
</dbReference>
<dbReference type="GO" id="GO:0003723">
    <property type="term" value="F:RNA binding"/>
    <property type="evidence" value="ECO:0007669"/>
    <property type="project" value="TreeGrafter"/>
</dbReference>
<name>F4X6Y5_ACREC</name>
<keyword evidence="6" id="KW-1185">Reference proteome</keyword>
<dbReference type="Pfam" id="PF04889">
    <property type="entry name" value="Cwf_Cwc_15"/>
    <property type="match status" value="1"/>
</dbReference>
<dbReference type="InterPro" id="IPR006973">
    <property type="entry name" value="Cwf_Cwc_15"/>
</dbReference>
<gene>
    <name evidence="5" type="ORF">G5I_14155</name>
</gene>
<feature type="compositionally biased region" description="Basic and acidic residues" evidence="4">
    <location>
        <begin position="28"/>
        <end position="42"/>
    </location>
</feature>
<dbReference type="InParanoid" id="F4X6Y5"/>
<dbReference type="EMBL" id="GL888820">
    <property type="protein sequence ID" value="EGI57788.1"/>
    <property type="molecule type" value="Genomic_DNA"/>
</dbReference>
<dbReference type="OrthoDB" id="30179at2759"/>
<evidence type="ECO:0000313" key="6">
    <source>
        <dbReference type="Proteomes" id="UP000007755"/>
    </source>
</evidence>
<evidence type="ECO:0000256" key="3">
    <source>
        <dbReference type="ARBA" id="ARBA00023187"/>
    </source>
</evidence>
<reference evidence="5" key="1">
    <citation type="submission" date="2011-02" db="EMBL/GenBank/DDBJ databases">
        <title>The genome of the leaf-cutting ant Acromyrmex echinatior suggests key adaptations to social evolution and fungus farming.</title>
        <authorList>
            <person name="Nygaard S."/>
            <person name="Zhang G."/>
        </authorList>
    </citation>
    <scope>NUCLEOTIDE SEQUENCE</scope>
</reference>
<organism evidence="6">
    <name type="scientific">Acromyrmex echinatior</name>
    <name type="common">Panamanian leafcutter ant</name>
    <name type="synonym">Acromyrmex octospinosus echinatior</name>
    <dbReference type="NCBI Taxonomy" id="103372"/>
    <lineage>
        <taxon>Eukaryota</taxon>
        <taxon>Metazoa</taxon>
        <taxon>Ecdysozoa</taxon>
        <taxon>Arthropoda</taxon>
        <taxon>Hexapoda</taxon>
        <taxon>Insecta</taxon>
        <taxon>Pterygota</taxon>
        <taxon>Neoptera</taxon>
        <taxon>Endopterygota</taxon>
        <taxon>Hymenoptera</taxon>
        <taxon>Apocrita</taxon>
        <taxon>Aculeata</taxon>
        <taxon>Formicoidea</taxon>
        <taxon>Formicidae</taxon>
        <taxon>Myrmicinae</taxon>
        <taxon>Acromyrmex</taxon>
    </lineage>
</organism>
<dbReference type="PANTHER" id="PTHR12718:SF2">
    <property type="entry name" value="SPLICEOSOME-ASSOCIATED PROTEIN CWC15 HOMOLOG"/>
    <property type="match status" value="1"/>
</dbReference>
<comment type="similarity">
    <text evidence="1">Belongs to the CWC15 family.</text>
</comment>
<evidence type="ECO:0000256" key="1">
    <source>
        <dbReference type="ARBA" id="ARBA00006644"/>
    </source>
</evidence>
<evidence type="ECO:0000256" key="4">
    <source>
        <dbReference type="SAM" id="MobiDB-lite"/>
    </source>
</evidence>
<dbReference type="GO" id="GO:0071013">
    <property type="term" value="C:catalytic step 2 spliceosome"/>
    <property type="evidence" value="ECO:0007669"/>
    <property type="project" value="TreeGrafter"/>
</dbReference>